<feature type="chain" id="PRO_5032829168" evidence="1">
    <location>
        <begin position="24"/>
        <end position="881"/>
    </location>
</feature>
<gene>
    <name evidence="2" type="ORF">HNP77_000457</name>
</gene>
<evidence type="ECO:0000313" key="2">
    <source>
        <dbReference type="EMBL" id="MBB5218113.1"/>
    </source>
</evidence>
<organism evidence="2 3">
    <name type="scientific">Treponema rectale</name>
    <dbReference type="NCBI Taxonomy" id="744512"/>
    <lineage>
        <taxon>Bacteria</taxon>
        <taxon>Pseudomonadati</taxon>
        <taxon>Spirochaetota</taxon>
        <taxon>Spirochaetia</taxon>
        <taxon>Spirochaetales</taxon>
        <taxon>Treponemataceae</taxon>
        <taxon>Treponema</taxon>
    </lineage>
</organism>
<dbReference type="RefSeq" id="WP_184651545.1">
    <property type="nucleotide sequence ID" value="NZ_JACHFR010000001.1"/>
</dbReference>
<keyword evidence="3" id="KW-1185">Reference proteome</keyword>
<accession>A0A840SEX9</accession>
<comment type="caution">
    <text evidence="2">The sequence shown here is derived from an EMBL/GenBank/DDBJ whole genome shotgun (WGS) entry which is preliminary data.</text>
</comment>
<feature type="signal peptide" evidence="1">
    <location>
        <begin position="1"/>
        <end position="23"/>
    </location>
</feature>
<dbReference type="AlphaFoldDB" id="A0A840SEX9"/>
<keyword evidence="1" id="KW-0732">Signal</keyword>
<dbReference type="Proteomes" id="UP000578697">
    <property type="component" value="Unassembled WGS sequence"/>
</dbReference>
<name>A0A840SEX9_9SPIR</name>
<sequence length="881" mass="99778">MSWFKKYSFLLFFLIAAVNMASSAPKKNTARDLFKSYPQRFQEIHSAALTDALAADFSSAISQFTKTEKNKTDVFGILQSEASEVSVKAAAPYIEKIKSLIKDYEALQANLQIQKEVSSDYNITDLTEKLKKISSVRNQVYEAGISVSKIDSSVYIRHLSASINGVPEAEYSGICGVMDCQFDYILKSALNPLEKKALDCARNIKHNFSSENIFTQFDNEKVTDAVSKLNVHIEQCKRLNSLSSLIKKSETEYEKQMNMTEQLLSDVNLLSEIIQKIKASLNLTVKKPEDIKLSLRTRNDAYSDTLVKNAEALFTYGKTVSSIKSSQNLITLKNLNGKTEFISELTDSISSACSEIERISTSGSINLWIETARYYAEAASLITSEDEGITAVLNSYINETEETKYAGKCKTECANALQSFTTDIQILSDGIKKLNAGYGYRTNFISEQRSIEESIKKISGLQEKIHTISKTAEKKYLTAKIAENSVTVLFDKAYELYKKNDFIEAFNQYQKADALYNSLEAELKNDGDLRNDLYQKLTKLKQDIINGEKPLFVIQQRKYKTDARRAYDSGNFENAFYILSQAEEKRRLWSKMMDYELESDMELERLKDFVNTAIAIKEGREISRYDSKAPEILQNLADAQMNFKKGEILFKEGKKNEAVPYLETAEEKIQLVKNFYPRNKEAGLLRLKIDQLTDKESFDATFPEKIERLKAEIKSSDISSQQAYSDLLDMYELNPAYPGLKKIITEAEYTLGYRQRPANNSQIKKASELSLQAQKALNEAGRDEILLEHARSLANQALAVNSDDNTAIKVLDEIARRRGEKPAVILSAADEDLYQKALKDYRDGNLADAKIKLNRLLENKNNSLSAKIIRLKENIERKLNG</sequence>
<reference evidence="2 3" key="1">
    <citation type="submission" date="2020-08" db="EMBL/GenBank/DDBJ databases">
        <title>Genomic Encyclopedia of Type Strains, Phase IV (KMG-IV): sequencing the most valuable type-strain genomes for metagenomic binning, comparative biology and taxonomic classification.</title>
        <authorList>
            <person name="Goeker M."/>
        </authorList>
    </citation>
    <scope>NUCLEOTIDE SEQUENCE [LARGE SCALE GENOMIC DNA]</scope>
    <source>
        <strain evidence="2 3">DSM 103679</strain>
    </source>
</reference>
<evidence type="ECO:0000313" key="3">
    <source>
        <dbReference type="Proteomes" id="UP000578697"/>
    </source>
</evidence>
<proteinExistence type="predicted"/>
<evidence type="ECO:0000256" key="1">
    <source>
        <dbReference type="SAM" id="SignalP"/>
    </source>
</evidence>
<dbReference type="EMBL" id="JACHFR010000001">
    <property type="protein sequence ID" value="MBB5218113.1"/>
    <property type="molecule type" value="Genomic_DNA"/>
</dbReference>
<protein>
    <submittedName>
        <fullName evidence="2">Uncharacterized protein YoxC</fullName>
    </submittedName>
</protein>